<reference evidence="1 2" key="1">
    <citation type="journal article" date="2012" name="ISME J.">
        <title>Nitrification expanded: discovery, physiology and genomics of a nitrite-oxidizing bacterium from the phylum Chloroflexi.</title>
        <authorList>
            <person name="Sorokin D.Y."/>
            <person name="Lucker S."/>
            <person name="Vejmelkova D."/>
            <person name="Kostrikina N.A."/>
            <person name="Kleerebezem R."/>
            <person name="Rijpstra W.I."/>
            <person name="Damste J.S."/>
            <person name="Le Paslier D."/>
            <person name="Muyzer G."/>
            <person name="Wagner M."/>
            <person name="van Loosdrecht M.C."/>
            <person name="Daims H."/>
        </authorList>
    </citation>
    <scope>NUCLEOTIDE SEQUENCE [LARGE SCALE GENOMIC DNA]</scope>
    <source>
        <strain evidence="2">none</strain>
    </source>
</reference>
<proteinExistence type="predicted"/>
<evidence type="ECO:0000313" key="1">
    <source>
        <dbReference type="EMBL" id="CCF82997.1"/>
    </source>
</evidence>
<dbReference type="EMBL" id="CAGS01000085">
    <property type="protein sequence ID" value="CCF82997.1"/>
    <property type="molecule type" value="Genomic_DNA"/>
</dbReference>
<protein>
    <submittedName>
        <fullName evidence="1">Uncharacterized protein</fullName>
    </submittedName>
</protein>
<dbReference type="Proteomes" id="UP000004221">
    <property type="component" value="Unassembled WGS sequence"/>
</dbReference>
<comment type="caution">
    <text evidence="1">The sequence shown here is derived from an EMBL/GenBank/DDBJ whole genome shotgun (WGS) entry which is preliminary data.</text>
</comment>
<gene>
    <name evidence="1" type="ORF">NITHO_1750012</name>
</gene>
<sequence length="88" mass="9493">MMPSSGSNTSFSAAITRSSRTRKGVVIFYVLTDPAGPNHEYTPGGMHPRERAGEILSTVPVIDTMPQGPRNVFALAQNGFPRAKPARH</sequence>
<organism evidence="1 2">
    <name type="scientific">Nitrolancea hollandica Lb</name>
    <dbReference type="NCBI Taxonomy" id="1129897"/>
    <lineage>
        <taxon>Bacteria</taxon>
        <taxon>Pseudomonadati</taxon>
        <taxon>Thermomicrobiota</taxon>
        <taxon>Thermomicrobia</taxon>
        <taxon>Sphaerobacterales</taxon>
        <taxon>Sphaerobacterineae</taxon>
        <taxon>Sphaerobacteraceae</taxon>
        <taxon>Nitrolancea</taxon>
    </lineage>
</organism>
<keyword evidence="2" id="KW-1185">Reference proteome</keyword>
<evidence type="ECO:0000313" key="2">
    <source>
        <dbReference type="Proteomes" id="UP000004221"/>
    </source>
</evidence>
<name>I4EE85_9BACT</name>
<dbReference type="AlphaFoldDB" id="I4EE85"/>
<accession>I4EE85</accession>